<feature type="domain" description="Yip1" evidence="7">
    <location>
        <begin position="39"/>
        <end position="170"/>
    </location>
</feature>
<dbReference type="eggNOG" id="KOG2946">
    <property type="taxonomic scope" value="Eukaryota"/>
</dbReference>
<dbReference type="Pfam" id="PF04893">
    <property type="entry name" value="Yip1"/>
    <property type="match status" value="1"/>
</dbReference>
<dbReference type="PANTHER" id="PTHR21236">
    <property type="entry name" value="GOLGI MEMBRANE PROTEIN YIP1"/>
    <property type="match status" value="1"/>
</dbReference>
<dbReference type="STRING" id="436017.A4S5X5"/>
<dbReference type="InterPro" id="IPR045231">
    <property type="entry name" value="Yip1/4-like"/>
</dbReference>
<evidence type="ECO:0000256" key="2">
    <source>
        <dbReference type="ARBA" id="ARBA00010596"/>
    </source>
</evidence>
<keyword evidence="3 6" id="KW-0812">Transmembrane</keyword>
<feature type="transmembrane region" description="Helical" evidence="6">
    <location>
        <begin position="124"/>
        <end position="148"/>
    </location>
</feature>
<dbReference type="EMBL" id="CP000592">
    <property type="protein sequence ID" value="ABO99140.1"/>
    <property type="molecule type" value="Genomic_DNA"/>
</dbReference>
<feature type="non-terminal residue" evidence="8">
    <location>
        <position position="1"/>
    </location>
</feature>
<evidence type="ECO:0000256" key="5">
    <source>
        <dbReference type="ARBA" id="ARBA00023136"/>
    </source>
</evidence>
<keyword evidence="9" id="KW-1185">Reference proteome</keyword>
<evidence type="ECO:0000256" key="4">
    <source>
        <dbReference type="ARBA" id="ARBA00022989"/>
    </source>
</evidence>
<evidence type="ECO:0000256" key="1">
    <source>
        <dbReference type="ARBA" id="ARBA00004141"/>
    </source>
</evidence>
<keyword evidence="4 6" id="KW-1133">Transmembrane helix</keyword>
<proteinExistence type="inferred from homology"/>
<evidence type="ECO:0000256" key="6">
    <source>
        <dbReference type="RuleBase" id="RU361264"/>
    </source>
</evidence>
<feature type="transmembrane region" description="Helical" evidence="6">
    <location>
        <begin position="68"/>
        <end position="88"/>
    </location>
</feature>
<dbReference type="RefSeq" id="XP_001420847.1">
    <property type="nucleotide sequence ID" value="XM_001420810.1"/>
</dbReference>
<dbReference type="InterPro" id="IPR006977">
    <property type="entry name" value="Yip1_dom"/>
</dbReference>
<protein>
    <recommendedName>
        <fullName evidence="6">Protein YIP</fullName>
    </recommendedName>
</protein>
<dbReference type="GO" id="GO:0000139">
    <property type="term" value="C:Golgi membrane"/>
    <property type="evidence" value="ECO:0007669"/>
    <property type="project" value="UniProtKB-SubCell"/>
</dbReference>
<comment type="similarity">
    <text evidence="2 6">Belongs to the YIP1 family.</text>
</comment>
<sequence length="173" mass="18316">TLDETIWATVRRDCAVVRRNCAAVLLPMNWGANGATRLREWDLWGPLAFVLTLSATLSGGAANASETFSVVFATVGLGAVALTANVLLLGGKIIFLQSVALLGYCVVPLCLASALCLASENKVYRFIVVAAAVTWSSKASVPFVSAAMPASRRALAVYPVMLMYVFLGWLCVA</sequence>
<feature type="non-terminal residue" evidence="8">
    <location>
        <position position="173"/>
    </location>
</feature>
<dbReference type="KEGG" id="olu:OSTLU_6551"/>
<dbReference type="GeneID" id="5004886"/>
<name>A4S5X5_OSTLU</name>
<feature type="transmembrane region" description="Helical" evidence="6">
    <location>
        <begin position="94"/>
        <end position="117"/>
    </location>
</feature>
<comment type="subcellular location">
    <subcellularLocation>
        <location evidence="6">Golgi apparatus membrane</location>
        <topology evidence="6">Multi-pass membrane protein</topology>
    </subcellularLocation>
    <subcellularLocation>
        <location evidence="1">Membrane</location>
        <topology evidence="1">Multi-pass membrane protein</topology>
    </subcellularLocation>
</comment>
<dbReference type="Proteomes" id="UP000001568">
    <property type="component" value="Chromosome 12"/>
</dbReference>
<gene>
    <name evidence="8" type="ORF">OSTLU_6551</name>
</gene>
<evidence type="ECO:0000256" key="3">
    <source>
        <dbReference type="ARBA" id="ARBA00022692"/>
    </source>
</evidence>
<evidence type="ECO:0000259" key="7">
    <source>
        <dbReference type="Pfam" id="PF04893"/>
    </source>
</evidence>
<dbReference type="Gramene" id="ABO99140">
    <property type="protein sequence ID" value="ABO99140"/>
    <property type="gene ID" value="OSTLU_6551"/>
</dbReference>
<dbReference type="AlphaFoldDB" id="A4S5X5"/>
<feature type="transmembrane region" description="Helical" evidence="6">
    <location>
        <begin position="154"/>
        <end position="172"/>
    </location>
</feature>
<keyword evidence="5 6" id="KW-0472">Membrane</keyword>
<evidence type="ECO:0000313" key="9">
    <source>
        <dbReference type="Proteomes" id="UP000001568"/>
    </source>
</evidence>
<reference evidence="8 9" key="1">
    <citation type="journal article" date="2007" name="Proc. Natl. Acad. Sci. U.S.A.">
        <title>The tiny eukaryote Ostreococcus provides genomic insights into the paradox of plankton speciation.</title>
        <authorList>
            <person name="Palenik B."/>
            <person name="Grimwood J."/>
            <person name="Aerts A."/>
            <person name="Rouze P."/>
            <person name="Salamov A."/>
            <person name="Putnam N."/>
            <person name="Dupont C."/>
            <person name="Jorgensen R."/>
            <person name="Derelle E."/>
            <person name="Rombauts S."/>
            <person name="Zhou K."/>
            <person name="Otillar R."/>
            <person name="Merchant S.S."/>
            <person name="Podell S."/>
            <person name="Gaasterland T."/>
            <person name="Napoli C."/>
            <person name="Gendler K."/>
            <person name="Manuell A."/>
            <person name="Tai V."/>
            <person name="Vallon O."/>
            <person name="Piganeau G."/>
            <person name="Jancek S."/>
            <person name="Heijde M."/>
            <person name="Jabbari K."/>
            <person name="Bowler C."/>
            <person name="Lohr M."/>
            <person name="Robbens S."/>
            <person name="Werner G."/>
            <person name="Dubchak I."/>
            <person name="Pazour G.J."/>
            <person name="Ren Q."/>
            <person name="Paulsen I."/>
            <person name="Delwiche C."/>
            <person name="Schmutz J."/>
            <person name="Rokhsar D."/>
            <person name="Van de Peer Y."/>
            <person name="Moreau H."/>
            <person name="Grigoriev I.V."/>
        </authorList>
    </citation>
    <scope>NUCLEOTIDE SEQUENCE [LARGE SCALE GENOMIC DNA]</scope>
    <source>
        <strain evidence="8 9">CCE9901</strain>
    </source>
</reference>
<dbReference type="PANTHER" id="PTHR21236:SF1">
    <property type="entry name" value="PROTEIN YIPF6"/>
    <property type="match status" value="1"/>
</dbReference>
<dbReference type="GO" id="GO:0005802">
    <property type="term" value="C:trans-Golgi network"/>
    <property type="evidence" value="ECO:0007669"/>
    <property type="project" value="TreeGrafter"/>
</dbReference>
<evidence type="ECO:0000313" key="8">
    <source>
        <dbReference type="EMBL" id="ABO99140.1"/>
    </source>
</evidence>
<organism evidence="8 9">
    <name type="scientific">Ostreococcus lucimarinus (strain CCE9901)</name>
    <dbReference type="NCBI Taxonomy" id="436017"/>
    <lineage>
        <taxon>Eukaryota</taxon>
        <taxon>Viridiplantae</taxon>
        <taxon>Chlorophyta</taxon>
        <taxon>Mamiellophyceae</taxon>
        <taxon>Mamiellales</taxon>
        <taxon>Bathycoccaceae</taxon>
        <taxon>Ostreococcus</taxon>
    </lineage>
</organism>
<dbReference type="OMA" id="IKQTDIQ"/>
<feature type="transmembrane region" description="Helical" evidence="6">
    <location>
        <begin position="43"/>
        <end position="61"/>
    </location>
</feature>
<dbReference type="GO" id="GO:0006888">
    <property type="term" value="P:endoplasmic reticulum to Golgi vesicle-mediated transport"/>
    <property type="evidence" value="ECO:0007669"/>
    <property type="project" value="InterPro"/>
</dbReference>
<accession>A4S5X5</accession>
<dbReference type="OrthoDB" id="411251at2759"/>
<dbReference type="HOGENOM" id="CLU_059592_3_1_1"/>